<dbReference type="InterPro" id="IPR017200">
    <property type="entry name" value="PqqE-like"/>
</dbReference>
<evidence type="ECO:0000313" key="8">
    <source>
        <dbReference type="EMBL" id="BES82183.1"/>
    </source>
</evidence>
<keyword evidence="5" id="KW-0408">Iron</keyword>
<dbReference type="InterPro" id="IPR007197">
    <property type="entry name" value="rSAM"/>
</dbReference>
<dbReference type="InterPro" id="IPR050377">
    <property type="entry name" value="Radical_SAM_PqqE_MftC-like"/>
</dbReference>
<dbReference type="PANTHER" id="PTHR11228:SF7">
    <property type="entry name" value="PQQA PEPTIDE CYCLASE"/>
    <property type="match status" value="1"/>
</dbReference>
<dbReference type="Pfam" id="PF04055">
    <property type="entry name" value="Radical_SAM"/>
    <property type="match status" value="1"/>
</dbReference>
<evidence type="ECO:0000256" key="5">
    <source>
        <dbReference type="ARBA" id="ARBA00023004"/>
    </source>
</evidence>
<organism evidence="8 9">
    <name type="scientific">Pyrodictium abyssi</name>
    <dbReference type="NCBI Taxonomy" id="54256"/>
    <lineage>
        <taxon>Archaea</taxon>
        <taxon>Thermoproteota</taxon>
        <taxon>Thermoprotei</taxon>
        <taxon>Desulfurococcales</taxon>
        <taxon>Pyrodictiaceae</taxon>
        <taxon>Pyrodictium</taxon>
    </lineage>
</organism>
<sequence length="319" mass="36275">MGLVDLYGNTMLIPNYKYRSGRLLSYILLEVTQSCNLRCRHCYINAAFNKRNNLELNEIKKVLREAADLGVVGIGITGGEPFIRKDIHEILKYAADLGLYVQIFTNGTLLTKYDIQMLAKLGEYLDRMRVSLYGTRDIHDYVTGVRGSYDLTVRNIKLMLRENLPVAINFTITKPIMDKLDEAFASIKSTGVEDIVYGIIFPQGRASENNDLLFEFSDLIHLYKKLYKMIVKDNIINYSNIMLDINNISRNMEKMKILSKEYRVPVEGLIWLGSCGAGASFLYINTNGDVYPCNKIYSIKLGNIKQILRSLASSRAMVS</sequence>
<keyword evidence="9" id="KW-1185">Reference proteome</keyword>
<dbReference type="PROSITE" id="PS51918">
    <property type="entry name" value="RADICAL_SAM"/>
    <property type="match status" value="1"/>
</dbReference>
<dbReference type="SFLD" id="SFLDS00029">
    <property type="entry name" value="Radical_SAM"/>
    <property type="match status" value="1"/>
</dbReference>
<evidence type="ECO:0000256" key="6">
    <source>
        <dbReference type="ARBA" id="ARBA00023014"/>
    </source>
</evidence>
<dbReference type="SFLD" id="SFLDG01386">
    <property type="entry name" value="main_SPASM_domain-containing"/>
    <property type="match status" value="1"/>
</dbReference>
<evidence type="ECO:0000313" key="9">
    <source>
        <dbReference type="Proteomes" id="UP001341135"/>
    </source>
</evidence>
<evidence type="ECO:0000256" key="1">
    <source>
        <dbReference type="ARBA" id="ARBA00001966"/>
    </source>
</evidence>
<dbReference type="SUPFAM" id="SSF102114">
    <property type="entry name" value="Radical SAM enzymes"/>
    <property type="match status" value="1"/>
</dbReference>
<evidence type="ECO:0000256" key="3">
    <source>
        <dbReference type="ARBA" id="ARBA00022691"/>
    </source>
</evidence>
<evidence type="ECO:0000259" key="7">
    <source>
        <dbReference type="PROSITE" id="PS51918"/>
    </source>
</evidence>
<dbReference type="SFLD" id="SFLDG01067">
    <property type="entry name" value="SPASM/twitch_domain_containing"/>
    <property type="match status" value="1"/>
</dbReference>
<dbReference type="CDD" id="cd21109">
    <property type="entry name" value="SPASM"/>
    <property type="match status" value="1"/>
</dbReference>
<dbReference type="Proteomes" id="UP001341135">
    <property type="component" value="Chromosome"/>
</dbReference>
<proteinExistence type="predicted"/>
<dbReference type="Gene3D" id="3.20.20.70">
    <property type="entry name" value="Aldolase class I"/>
    <property type="match status" value="1"/>
</dbReference>
<feature type="domain" description="Radical SAM core" evidence="7">
    <location>
        <begin position="19"/>
        <end position="233"/>
    </location>
</feature>
<gene>
    <name evidence="8" type="ORF">PABY_17500</name>
</gene>
<dbReference type="PIRSF" id="PIRSF037420">
    <property type="entry name" value="PQQ_syn_pqqE"/>
    <property type="match status" value="1"/>
</dbReference>
<keyword evidence="3" id="KW-0949">S-adenosyl-L-methionine</keyword>
<comment type="cofactor">
    <cofactor evidence="1">
        <name>[4Fe-4S] cluster</name>
        <dbReference type="ChEBI" id="CHEBI:49883"/>
    </cofactor>
</comment>
<accession>A0ABM8IXB8</accession>
<dbReference type="InterPro" id="IPR013785">
    <property type="entry name" value="Aldolase_TIM"/>
</dbReference>
<dbReference type="Pfam" id="PF13186">
    <property type="entry name" value="SPASM"/>
    <property type="match status" value="1"/>
</dbReference>
<name>A0ABM8IXB8_9CREN</name>
<reference evidence="8 9" key="1">
    <citation type="submission" date="2023-09" db="EMBL/GenBank/DDBJ databases">
        <title>Pyrofollis japonicus gen. nov. sp. nov., a novel member of the family Pyrodictiaceae isolated from the Iheya North hydrothermal field.</title>
        <authorList>
            <person name="Miyazaki U."/>
            <person name="Sanari M."/>
            <person name="Tame A."/>
            <person name="Kitajima M."/>
            <person name="Okamoto A."/>
            <person name="Sawayama S."/>
            <person name="Miyazaki J."/>
            <person name="Takai K."/>
            <person name="Nakagawa S."/>
        </authorList>
    </citation>
    <scope>NUCLEOTIDE SEQUENCE [LARGE SCALE GENOMIC DNA]</scope>
    <source>
        <strain evidence="8 9">AV2</strain>
    </source>
</reference>
<evidence type="ECO:0000256" key="2">
    <source>
        <dbReference type="ARBA" id="ARBA00022485"/>
    </source>
</evidence>
<dbReference type="CDD" id="cd01335">
    <property type="entry name" value="Radical_SAM"/>
    <property type="match status" value="1"/>
</dbReference>
<dbReference type="InterPro" id="IPR023885">
    <property type="entry name" value="4Fe4S-binding_SPASM_dom"/>
</dbReference>
<keyword evidence="6" id="KW-0411">Iron-sulfur</keyword>
<keyword evidence="2" id="KW-0004">4Fe-4S</keyword>
<protein>
    <recommendedName>
        <fullName evidence="7">Radical SAM core domain-containing protein</fullName>
    </recommendedName>
</protein>
<dbReference type="PANTHER" id="PTHR11228">
    <property type="entry name" value="RADICAL SAM DOMAIN PROTEIN"/>
    <property type="match status" value="1"/>
</dbReference>
<dbReference type="InterPro" id="IPR058240">
    <property type="entry name" value="rSAM_sf"/>
</dbReference>
<keyword evidence="4" id="KW-0479">Metal-binding</keyword>
<evidence type="ECO:0000256" key="4">
    <source>
        <dbReference type="ARBA" id="ARBA00022723"/>
    </source>
</evidence>
<dbReference type="EMBL" id="AP028907">
    <property type="protein sequence ID" value="BES82183.1"/>
    <property type="molecule type" value="Genomic_DNA"/>
</dbReference>